<accession>A0A5R9GLJ6</accession>
<dbReference type="AlphaFoldDB" id="A0A5R9GLJ6"/>
<keyword evidence="3" id="KW-1185">Reference proteome</keyword>
<feature type="chain" id="PRO_5024377118" evidence="1">
    <location>
        <begin position="21"/>
        <end position="171"/>
    </location>
</feature>
<organism evidence="2 3">
    <name type="scientific">Mariprofundus erugo</name>
    <dbReference type="NCBI Taxonomy" id="2528639"/>
    <lineage>
        <taxon>Bacteria</taxon>
        <taxon>Pseudomonadati</taxon>
        <taxon>Pseudomonadota</taxon>
        <taxon>Candidatius Mariprofundia</taxon>
        <taxon>Mariprofundales</taxon>
        <taxon>Mariprofundaceae</taxon>
        <taxon>Mariprofundus</taxon>
    </lineage>
</organism>
<keyword evidence="1" id="KW-0732">Signal</keyword>
<protein>
    <submittedName>
        <fullName evidence="2">Uncharacterized protein</fullName>
    </submittedName>
</protein>
<evidence type="ECO:0000313" key="2">
    <source>
        <dbReference type="EMBL" id="TLS66005.1"/>
    </source>
</evidence>
<name>A0A5R9GLJ6_9PROT</name>
<comment type="caution">
    <text evidence="2">The sequence shown here is derived from an EMBL/GenBank/DDBJ whole genome shotgun (WGS) entry which is preliminary data.</text>
</comment>
<reference evidence="2 3" key="1">
    <citation type="journal article" date="2019" name="Appl. Environ. Microbiol.">
        <title>Environmental Evidence and Genomic Insight of Iron-oxidizing Bacteria Preference Towards More Corrosion Resistant Stainless Steel at Higher Salinities.</title>
        <authorList>
            <person name="Garrison C.E."/>
            <person name="Price K.A."/>
            <person name="Field E.K."/>
        </authorList>
    </citation>
    <scope>NUCLEOTIDE SEQUENCE [LARGE SCALE GENOMIC DNA]</scope>
    <source>
        <strain evidence="2 3">P3</strain>
    </source>
</reference>
<gene>
    <name evidence="2" type="ORF">FEF65_11875</name>
</gene>
<dbReference type="Proteomes" id="UP000306585">
    <property type="component" value="Unassembled WGS sequence"/>
</dbReference>
<dbReference type="EMBL" id="VBRY01000012">
    <property type="protein sequence ID" value="TLS66005.1"/>
    <property type="molecule type" value="Genomic_DNA"/>
</dbReference>
<sequence>MKKFLMACALMIGFSGVAAASELGTHVHVAAFFKLPDQKSFQWPDEIKGEDIIGSLDGKADFLVLTQTVGIHDGDVLNIQNDVLRSGGANGYEDLGIDCQLSVNTSSGPDWTVGGKCDVFLPMLTSDGQKITGIIMPHPIETERVWHHVWDDPKSGIAVYFFKETGAVLGK</sequence>
<evidence type="ECO:0000313" key="3">
    <source>
        <dbReference type="Proteomes" id="UP000306585"/>
    </source>
</evidence>
<feature type="signal peptide" evidence="1">
    <location>
        <begin position="1"/>
        <end position="20"/>
    </location>
</feature>
<evidence type="ECO:0000256" key="1">
    <source>
        <dbReference type="SAM" id="SignalP"/>
    </source>
</evidence>
<dbReference type="RefSeq" id="WP_138240036.1">
    <property type="nucleotide sequence ID" value="NZ_VBRY01000012.1"/>
</dbReference>
<proteinExistence type="predicted"/>